<protein>
    <recommendedName>
        <fullName evidence="6">Peptidase A2 domain-containing protein</fullName>
    </recommendedName>
</protein>
<dbReference type="Proteomes" id="UP000429607">
    <property type="component" value="Unassembled WGS sequence"/>
</dbReference>
<evidence type="ECO:0000256" key="1">
    <source>
        <dbReference type="SAM" id="MobiDB-lite"/>
    </source>
</evidence>
<keyword evidence="5" id="KW-1185">Reference proteome</keyword>
<dbReference type="AlphaFoldDB" id="A0A6A3HZR8"/>
<feature type="compositionally biased region" description="Basic and acidic residues" evidence="1">
    <location>
        <begin position="252"/>
        <end position="263"/>
    </location>
</feature>
<feature type="region of interest" description="Disordered" evidence="1">
    <location>
        <begin position="250"/>
        <end position="308"/>
    </location>
</feature>
<proteinExistence type="predicted"/>
<accession>A0A6A3HZR8</accession>
<evidence type="ECO:0000313" key="2">
    <source>
        <dbReference type="EMBL" id="KAE8973308.1"/>
    </source>
</evidence>
<dbReference type="EMBL" id="QXFV01003868">
    <property type="protein sequence ID" value="KAE8973308.1"/>
    <property type="molecule type" value="Genomic_DNA"/>
</dbReference>
<comment type="caution">
    <text evidence="2">The sequence shown here is derived from an EMBL/GenBank/DDBJ whole genome shotgun (WGS) entry which is preliminary data.</text>
</comment>
<gene>
    <name evidence="2" type="ORF">PR001_g26347</name>
    <name evidence="3" type="ORF">PR003_g27562</name>
</gene>
<evidence type="ECO:0000313" key="5">
    <source>
        <dbReference type="Proteomes" id="UP000434957"/>
    </source>
</evidence>
<name>A0A6A3HZR8_9STRA</name>
<dbReference type="EMBL" id="QXFT01003889">
    <property type="protein sequence ID" value="KAE9281851.1"/>
    <property type="molecule type" value="Genomic_DNA"/>
</dbReference>
<dbReference type="Proteomes" id="UP000434957">
    <property type="component" value="Unassembled WGS sequence"/>
</dbReference>
<evidence type="ECO:0000313" key="4">
    <source>
        <dbReference type="Proteomes" id="UP000429607"/>
    </source>
</evidence>
<organism evidence="2 4">
    <name type="scientific">Phytophthora rubi</name>
    <dbReference type="NCBI Taxonomy" id="129364"/>
    <lineage>
        <taxon>Eukaryota</taxon>
        <taxon>Sar</taxon>
        <taxon>Stramenopiles</taxon>
        <taxon>Oomycota</taxon>
        <taxon>Peronosporomycetes</taxon>
        <taxon>Peronosporales</taxon>
        <taxon>Peronosporaceae</taxon>
        <taxon>Phytophthora</taxon>
    </lineage>
</organism>
<reference evidence="2 4" key="1">
    <citation type="submission" date="2018-09" db="EMBL/GenBank/DDBJ databases">
        <title>Genomic investigation of the strawberry pathogen Phytophthora fragariae indicates pathogenicity is determined by transcriptional variation in three key races.</title>
        <authorList>
            <person name="Adams T.M."/>
            <person name="Armitage A.D."/>
            <person name="Sobczyk M.K."/>
            <person name="Bates H.J."/>
            <person name="Dunwell J.M."/>
            <person name="Nellist C.F."/>
            <person name="Harrison R.J."/>
        </authorList>
    </citation>
    <scope>NUCLEOTIDE SEQUENCE [LARGE SCALE GENOMIC DNA]</scope>
    <source>
        <strain evidence="2 4">SCRP249</strain>
        <strain evidence="3 5">SCRP333</strain>
    </source>
</reference>
<evidence type="ECO:0008006" key="6">
    <source>
        <dbReference type="Google" id="ProtNLM"/>
    </source>
</evidence>
<sequence length="370" mass="40973">MTERHTKIKVTLAGSLVYFFHAWVGTLSGQDAILGMDFMVPAGIRLDLAEGTLCLPDEVRIQLSGRRPLYNGKVIPTSVDRSLAILVGRSEEIPIRSGSIERQTLWVTSGKHWAPTVVRGLGRRQYIRIANLGERTLYLNPHDRIGMWLPGDTIPRLGGYVTVGSRRYAEWQNLAFQATTDLPDDGPGEKSTEPMVDRPQYATPTRILARSKENHRPVIFQVVASTPPGLVLNEGTLEVEPNVTVGDSSLVETKEKPEAEEPIRALPSDDSSPIEAAVEDQTGMTPEETPMEPEPPEIEPPGPPQEEPVCYHEGGELFAEDVKSHMAVLPEVATTAEEVTIEDIQVGNPAENTTEEIERLRRISWKRCHL</sequence>
<evidence type="ECO:0000313" key="3">
    <source>
        <dbReference type="EMBL" id="KAE9281851.1"/>
    </source>
</evidence>